<name>A0ABX0W9X9_9RHOB</name>
<evidence type="ECO:0000259" key="2">
    <source>
        <dbReference type="Pfam" id="PF11740"/>
    </source>
</evidence>
<sequence>MVTLVMPLPSRKWSTTMATASNLLKKDYIALAETAILQLEEQGISPSIAKVREITGGSNRDVLPAYRHAIDRLQERRDRDLKAPAMPAELEHKLSELWPLAYECASREFRPLVRVAEGEKERAQTRVLEIEKLVSEVELEMEDWQLRAEIAENLVAKLERKNSELRHEFEKAEVRLAERAVIVRALKDSIAVTP</sequence>
<evidence type="ECO:0000313" key="4">
    <source>
        <dbReference type="Proteomes" id="UP001429564"/>
    </source>
</evidence>
<evidence type="ECO:0000313" key="3">
    <source>
        <dbReference type="EMBL" id="NIZ62342.1"/>
    </source>
</evidence>
<keyword evidence="4" id="KW-1185">Reference proteome</keyword>
<gene>
    <name evidence="3" type="ORF">DL239_15320</name>
</gene>
<accession>A0ABX0W9X9</accession>
<comment type="caution">
    <text evidence="3">The sequence shown here is derived from an EMBL/GenBank/DDBJ whole genome shotgun (WGS) entry which is preliminary data.</text>
</comment>
<feature type="coiled-coil region" evidence="1">
    <location>
        <begin position="113"/>
        <end position="175"/>
    </location>
</feature>
<protein>
    <recommendedName>
        <fullName evidence="2">KfrA N-terminal DNA-binding domain-containing protein</fullName>
    </recommendedName>
</protein>
<keyword evidence="1" id="KW-0175">Coiled coil</keyword>
<proteinExistence type="predicted"/>
<feature type="domain" description="KfrA N-terminal DNA-binding" evidence="2">
    <location>
        <begin position="34"/>
        <end position="138"/>
    </location>
</feature>
<evidence type="ECO:0000256" key="1">
    <source>
        <dbReference type="SAM" id="Coils"/>
    </source>
</evidence>
<reference evidence="3 4" key="1">
    <citation type="submission" date="2018-05" db="EMBL/GenBank/DDBJ databases">
        <authorList>
            <person name="Zhang Y.-J."/>
        </authorList>
    </citation>
    <scope>NUCLEOTIDE SEQUENCE [LARGE SCALE GENOMIC DNA]</scope>
    <source>
        <strain evidence="3 4">CY04</strain>
    </source>
</reference>
<organism evidence="3 4">
    <name type="scientific">Parasedimentitalea denitrificans</name>
    <dbReference type="NCBI Taxonomy" id="2211118"/>
    <lineage>
        <taxon>Bacteria</taxon>
        <taxon>Pseudomonadati</taxon>
        <taxon>Pseudomonadota</taxon>
        <taxon>Alphaproteobacteria</taxon>
        <taxon>Rhodobacterales</taxon>
        <taxon>Paracoccaceae</taxon>
        <taxon>Parasedimentitalea</taxon>
    </lineage>
</organism>
<dbReference type="InterPro" id="IPR021104">
    <property type="entry name" value="KfrA_DNA-bd_N"/>
</dbReference>
<dbReference type="EMBL" id="QHLQ01000016">
    <property type="protein sequence ID" value="NIZ62342.1"/>
    <property type="molecule type" value="Genomic_DNA"/>
</dbReference>
<dbReference type="Proteomes" id="UP001429564">
    <property type="component" value="Unassembled WGS sequence"/>
</dbReference>
<dbReference type="Pfam" id="PF11740">
    <property type="entry name" value="KfrA_N"/>
    <property type="match status" value="1"/>
</dbReference>